<dbReference type="Proteomes" id="UP000036681">
    <property type="component" value="Unplaced"/>
</dbReference>
<accession>A0A0M3HN20</accession>
<keyword evidence="1" id="KW-0472">Membrane</keyword>
<proteinExistence type="predicted"/>
<feature type="transmembrane region" description="Helical" evidence="1">
    <location>
        <begin position="85"/>
        <end position="108"/>
    </location>
</feature>
<name>A0A0M3HN20_ASCLU</name>
<keyword evidence="1" id="KW-0812">Transmembrane</keyword>
<reference evidence="3" key="1">
    <citation type="submission" date="2016-05" db="UniProtKB">
        <authorList>
            <consortium name="WormBaseParasite"/>
        </authorList>
    </citation>
    <scope>IDENTIFICATION</scope>
</reference>
<evidence type="ECO:0000313" key="3">
    <source>
        <dbReference type="WBParaSite" id="ALUE_0000301701-mRNA-1"/>
    </source>
</evidence>
<keyword evidence="1" id="KW-1133">Transmembrane helix</keyword>
<dbReference type="AlphaFoldDB" id="A0A0M3HN20"/>
<evidence type="ECO:0000313" key="2">
    <source>
        <dbReference type="Proteomes" id="UP000036681"/>
    </source>
</evidence>
<dbReference type="WBParaSite" id="ALUE_0000301701-mRNA-1">
    <property type="protein sequence ID" value="ALUE_0000301701-mRNA-1"/>
    <property type="gene ID" value="ALUE_0000301701"/>
</dbReference>
<sequence>MESSTNSAHQPSDLSKEVIIDDILKQGYADAMLVAKVNERPGVDCAADTESINSEKPIVASSTRSMSSRGQLMARWLRSRLSDRCIYGLTWFAFGLIGCEIGFLNIFFR</sequence>
<keyword evidence="2" id="KW-1185">Reference proteome</keyword>
<organism evidence="2 3">
    <name type="scientific">Ascaris lumbricoides</name>
    <name type="common">Giant roundworm</name>
    <dbReference type="NCBI Taxonomy" id="6252"/>
    <lineage>
        <taxon>Eukaryota</taxon>
        <taxon>Metazoa</taxon>
        <taxon>Ecdysozoa</taxon>
        <taxon>Nematoda</taxon>
        <taxon>Chromadorea</taxon>
        <taxon>Rhabditida</taxon>
        <taxon>Spirurina</taxon>
        <taxon>Ascaridomorpha</taxon>
        <taxon>Ascaridoidea</taxon>
        <taxon>Ascarididae</taxon>
        <taxon>Ascaris</taxon>
    </lineage>
</organism>
<evidence type="ECO:0000256" key="1">
    <source>
        <dbReference type="SAM" id="Phobius"/>
    </source>
</evidence>
<protein>
    <submittedName>
        <fullName evidence="3">CUE domain-containing protein</fullName>
    </submittedName>
</protein>